<proteinExistence type="predicted"/>
<dbReference type="OrthoDB" id="9781059at2"/>
<sequence>MSKLIRLEIAFWLLTAFLMGLLVQDAFSSSQGSWLAGCLLLIPTLTLQKGIAWALDFSGLKRIVRLFLVGVSSLYLAYLAIAFVYWYFLGFNSNYFEKSIINPILLWVIMGFFTGLNFFLFRKKAESNTTPETISFYSNRKLVSLKAEEIVFIESLGEYTSVQLKNGQSLKNGVKISEWTNRLPKFLRVHRSFLINPDFAIYKGQEIELNGEFTIPISRSYKELTKEYFLKE</sequence>
<dbReference type="EMBL" id="SPSB01000003">
    <property type="protein sequence ID" value="TFV94518.1"/>
    <property type="molecule type" value="Genomic_DNA"/>
</dbReference>
<keyword evidence="1" id="KW-0812">Transmembrane</keyword>
<keyword evidence="1" id="KW-1133">Transmembrane helix</keyword>
<reference evidence="3 4" key="1">
    <citation type="submission" date="2019-03" db="EMBL/GenBank/DDBJ databases">
        <title>Algoriphagus sp. nov, a new strain isolated from root system soil of mangrove plant Kandelia.</title>
        <authorList>
            <person name="Yin Q."/>
            <person name="Wang K."/>
            <person name="Song Z."/>
        </authorList>
    </citation>
    <scope>NUCLEOTIDE SEQUENCE [LARGE SCALE GENOMIC DNA]</scope>
    <source>
        <strain evidence="3 4">XY-J91</strain>
    </source>
</reference>
<dbReference type="Proteomes" id="UP000297647">
    <property type="component" value="Unassembled WGS sequence"/>
</dbReference>
<evidence type="ECO:0000259" key="2">
    <source>
        <dbReference type="PROSITE" id="PS50930"/>
    </source>
</evidence>
<dbReference type="Pfam" id="PF04397">
    <property type="entry name" value="LytTR"/>
    <property type="match status" value="1"/>
</dbReference>
<name>A0A4Y9QRS3_9BACT</name>
<evidence type="ECO:0000313" key="4">
    <source>
        <dbReference type="Proteomes" id="UP000297647"/>
    </source>
</evidence>
<dbReference type="PROSITE" id="PS50930">
    <property type="entry name" value="HTH_LYTTR"/>
    <property type="match status" value="1"/>
</dbReference>
<evidence type="ECO:0000313" key="3">
    <source>
        <dbReference type="EMBL" id="TFV94518.1"/>
    </source>
</evidence>
<feature type="transmembrane region" description="Helical" evidence="1">
    <location>
        <begin position="9"/>
        <end position="27"/>
    </location>
</feature>
<dbReference type="SMART" id="SM00850">
    <property type="entry name" value="LytTR"/>
    <property type="match status" value="1"/>
</dbReference>
<keyword evidence="4" id="KW-1185">Reference proteome</keyword>
<keyword evidence="1" id="KW-0472">Membrane</keyword>
<feature type="transmembrane region" description="Helical" evidence="1">
    <location>
        <begin position="67"/>
        <end position="88"/>
    </location>
</feature>
<evidence type="ECO:0000256" key="1">
    <source>
        <dbReference type="SAM" id="Phobius"/>
    </source>
</evidence>
<feature type="domain" description="HTH LytTR-type" evidence="2">
    <location>
        <begin position="134"/>
        <end position="198"/>
    </location>
</feature>
<comment type="caution">
    <text evidence="3">The sequence shown here is derived from an EMBL/GenBank/DDBJ whole genome shotgun (WGS) entry which is preliminary data.</text>
</comment>
<dbReference type="GO" id="GO:0003677">
    <property type="term" value="F:DNA binding"/>
    <property type="evidence" value="ECO:0007669"/>
    <property type="project" value="InterPro"/>
</dbReference>
<gene>
    <name evidence="3" type="ORF">E4S40_10890</name>
</gene>
<feature type="transmembrane region" description="Helical" evidence="1">
    <location>
        <begin position="33"/>
        <end position="55"/>
    </location>
</feature>
<protein>
    <submittedName>
        <fullName evidence="3">LytTR family transcriptional regulator</fullName>
    </submittedName>
</protein>
<dbReference type="RefSeq" id="WP_135073925.1">
    <property type="nucleotide sequence ID" value="NZ_SPSB01000003.1"/>
</dbReference>
<accession>A0A4Y9QRS3</accession>
<dbReference type="Gene3D" id="2.40.50.1020">
    <property type="entry name" value="LytTr DNA-binding domain"/>
    <property type="match status" value="1"/>
</dbReference>
<dbReference type="AlphaFoldDB" id="A0A4Y9QRS3"/>
<organism evidence="3 4">
    <name type="scientific">Algoriphagus kandeliae</name>
    <dbReference type="NCBI Taxonomy" id="2562278"/>
    <lineage>
        <taxon>Bacteria</taxon>
        <taxon>Pseudomonadati</taxon>
        <taxon>Bacteroidota</taxon>
        <taxon>Cytophagia</taxon>
        <taxon>Cytophagales</taxon>
        <taxon>Cyclobacteriaceae</taxon>
        <taxon>Algoriphagus</taxon>
    </lineage>
</organism>
<dbReference type="InterPro" id="IPR007492">
    <property type="entry name" value="LytTR_DNA-bd_dom"/>
</dbReference>
<feature type="transmembrane region" description="Helical" evidence="1">
    <location>
        <begin position="100"/>
        <end position="121"/>
    </location>
</feature>